<evidence type="ECO:0000259" key="1">
    <source>
        <dbReference type="Pfam" id="PF07834"/>
    </source>
</evidence>
<dbReference type="OrthoDB" id="184583at2759"/>
<protein>
    <recommendedName>
        <fullName evidence="1">Ran-GTPase activating protein 1 C-terminal domain-containing protein</fullName>
    </recommendedName>
</protein>
<gene>
    <name evidence="2" type="ORF">SKAU_G00299110</name>
</gene>
<dbReference type="InterPro" id="IPR036720">
    <property type="entry name" value="RanGAP1_C_sf"/>
</dbReference>
<reference evidence="2" key="1">
    <citation type="journal article" date="2023" name="Science">
        <title>Genome structures resolve the early diversification of teleost fishes.</title>
        <authorList>
            <person name="Parey E."/>
            <person name="Louis A."/>
            <person name="Montfort J."/>
            <person name="Bouchez O."/>
            <person name="Roques C."/>
            <person name="Iampietro C."/>
            <person name="Lluch J."/>
            <person name="Castinel A."/>
            <person name="Donnadieu C."/>
            <person name="Desvignes T."/>
            <person name="Floi Bucao C."/>
            <person name="Jouanno E."/>
            <person name="Wen M."/>
            <person name="Mejri S."/>
            <person name="Dirks R."/>
            <person name="Jansen H."/>
            <person name="Henkel C."/>
            <person name="Chen W.J."/>
            <person name="Zahm M."/>
            <person name="Cabau C."/>
            <person name="Klopp C."/>
            <person name="Thompson A.W."/>
            <person name="Robinson-Rechavi M."/>
            <person name="Braasch I."/>
            <person name="Lecointre G."/>
            <person name="Bobe J."/>
            <person name="Postlethwait J.H."/>
            <person name="Berthelot C."/>
            <person name="Roest Crollius H."/>
            <person name="Guiguen Y."/>
        </authorList>
    </citation>
    <scope>NUCLEOTIDE SEQUENCE</scope>
    <source>
        <strain evidence="2">WJC10195</strain>
    </source>
</reference>
<evidence type="ECO:0000313" key="3">
    <source>
        <dbReference type="Proteomes" id="UP001152622"/>
    </source>
</evidence>
<accession>A0A9Q1IN35</accession>
<evidence type="ECO:0000313" key="2">
    <source>
        <dbReference type="EMBL" id="KAJ8345718.1"/>
    </source>
</evidence>
<dbReference type="AlphaFoldDB" id="A0A9Q1IN35"/>
<feature type="domain" description="Ran-GTPase activating protein 1 C-terminal" evidence="1">
    <location>
        <begin position="49"/>
        <end position="202"/>
    </location>
</feature>
<dbReference type="GO" id="GO:0005096">
    <property type="term" value="F:GTPase activator activity"/>
    <property type="evidence" value="ECO:0007669"/>
    <property type="project" value="InterPro"/>
</dbReference>
<keyword evidence="3" id="KW-1185">Reference proteome</keyword>
<dbReference type="Gene3D" id="1.25.40.200">
    <property type="entry name" value="Ran-GTPase activating protein 1, C-terminal domain"/>
    <property type="match status" value="1"/>
</dbReference>
<organism evidence="2 3">
    <name type="scientific">Synaphobranchus kaupii</name>
    <name type="common">Kaup's arrowtooth eel</name>
    <dbReference type="NCBI Taxonomy" id="118154"/>
    <lineage>
        <taxon>Eukaryota</taxon>
        <taxon>Metazoa</taxon>
        <taxon>Chordata</taxon>
        <taxon>Craniata</taxon>
        <taxon>Vertebrata</taxon>
        <taxon>Euteleostomi</taxon>
        <taxon>Actinopterygii</taxon>
        <taxon>Neopterygii</taxon>
        <taxon>Teleostei</taxon>
        <taxon>Anguilliformes</taxon>
        <taxon>Synaphobranchidae</taxon>
        <taxon>Synaphobranchus</taxon>
    </lineage>
</organism>
<comment type="caution">
    <text evidence="2">The sequence shown here is derived from an EMBL/GenBank/DDBJ whole genome shotgun (WGS) entry which is preliminary data.</text>
</comment>
<dbReference type="Pfam" id="PF07834">
    <property type="entry name" value="RanGAP1_C"/>
    <property type="match status" value="1"/>
</dbReference>
<proteinExistence type="predicted"/>
<dbReference type="InterPro" id="IPR009109">
    <property type="entry name" value="Ran_GTPase_activating_1_C"/>
</dbReference>
<dbReference type="GO" id="GO:0007165">
    <property type="term" value="P:signal transduction"/>
    <property type="evidence" value="ECO:0007669"/>
    <property type="project" value="InterPro"/>
</dbReference>
<name>A0A9Q1IN35_SYNKA</name>
<dbReference type="SUPFAM" id="SSF69099">
    <property type="entry name" value="Ran-GTPase activating protein 1 (RanGAP1), C-terminal domain"/>
    <property type="match status" value="1"/>
</dbReference>
<dbReference type="Proteomes" id="UP001152622">
    <property type="component" value="Chromosome 12"/>
</dbReference>
<sequence length="209" mass="22913">MSGNGKSWGIRLRWRVAPFRRSLVRLQALAFSTGVHPSPVNQASSLLPANDVSSFLCFPSPDKLLNLGAKRTLLIEQQVDMADAGKTAEAFLKISSVYKEEAEVKRAVLESIDAVLRKAFSHPSFQAYSFISALLVLLGLIKSEEKVKPVCVVPGHLLALDHAVRQDYFPREHIAVLNAFMSRTSQALESCTSAKSSLKSTLDQLGNEC</sequence>
<dbReference type="EMBL" id="JAINUF010000012">
    <property type="protein sequence ID" value="KAJ8345718.1"/>
    <property type="molecule type" value="Genomic_DNA"/>
</dbReference>